<name>A0A9Q0AIJ4_9PEZI</name>
<gene>
    <name evidence="1" type="ORF">JX265_010173</name>
</gene>
<protein>
    <recommendedName>
        <fullName evidence="3">Thiaminase-2/PQQC domain-containing protein</fullName>
    </recommendedName>
</protein>
<dbReference type="InterPro" id="IPR016084">
    <property type="entry name" value="Haem_Oase-like_multi-hlx"/>
</dbReference>
<dbReference type="Proteomes" id="UP000829685">
    <property type="component" value="Unassembled WGS sequence"/>
</dbReference>
<proteinExistence type="predicted"/>
<dbReference type="SUPFAM" id="SSF48613">
    <property type="entry name" value="Heme oxygenase-like"/>
    <property type="match status" value="1"/>
</dbReference>
<dbReference type="EMBL" id="JAFIMR010000033">
    <property type="protein sequence ID" value="KAI1859724.1"/>
    <property type="molecule type" value="Genomic_DNA"/>
</dbReference>
<sequence length="268" mass="29230">MPTLTSHLTSHPQTAEAYTRATQSAFLSLAGQGRLPRPVLSQWLSQDRLYAQAYVRFIGGLLARLRLPVAKAADAVEWRVLRVLKDALDGIVRELAFFEDTAARYGLDLAAGPGEASENSSAGFGPNRVTEAYVDLFDSFGARHGGAQAASVAGGERTLLEGLVLLWATEKVYLDAWTYAREQGAGREGGKTGEDLDGGALRREFIPNWTSEEFKGFVDEIQGCLDEYAAAQGGEGVQDRALELWKHVLQLEEGFWPHVNLQDVASTM</sequence>
<comment type="caution">
    <text evidence="1">The sequence shown here is derived from an EMBL/GenBank/DDBJ whole genome shotgun (WGS) entry which is preliminary data.</text>
</comment>
<dbReference type="PANTHER" id="PTHR41813:SF2">
    <property type="entry name" value="REGULATOR PAB1642, PUTATIVE (AFU_ORTHOLOGUE AFUA_3G11955)-RELATED"/>
    <property type="match status" value="1"/>
</dbReference>
<dbReference type="PANTHER" id="PTHR41813">
    <property type="entry name" value="REGULATOR PAB1642, PUTATIVE (AFU_ORTHOLOGUE AFUA_3G11955)-RELATED"/>
    <property type="match status" value="1"/>
</dbReference>
<keyword evidence="2" id="KW-1185">Reference proteome</keyword>
<evidence type="ECO:0000313" key="1">
    <source>
        <dbReference type="EMBL" id="KAI1859724.1"/>
    </source>
</evidence>
<evidence type="ECO:0000313" key="2">
    <source>
        <dbReference type="Proteomes" id="UP000829685"/>
    </source>
</evidence>
<evidence type="ECO:0008006" key="3">
    <source>
        <dbReference type="Google" id="ProtNLM"/>
    </source>
</evidence>
<reference evidence="1" key="1">
    <citation type="submission" date="2021-03" db="EMBL/GenBank/DDBJ databases">
        <title>Revisited historic fungal species revealed as producer of novel bioactive compounds through whole genome sequencing and comparative genomics.</title>
        <authorList>
            <person name="Vignolle G.A."/>
            <person name="Hochenegger N."/>
            <person name="Mach R.L."/>
            <person name="Mach-Aigner A.R."/>
            <person name="Javad Rahimi M."/>
            <person name="Salim K.A."/>
            <person name="Chan C.M."/>
            <person name="Lim L.B.L."/>
            <person name="Cai F."/>
            <person name="Druzhinina I.S."/>
            <person name="U'Ren J.M."/>
            <person name="Derntl C."/>
        </authorList>
    </citation>
    <scope>NUCLEOTIDE SEQUENCE</scope>
    <source>
        <strain evidence="1">TUCIM 5799</strain>
    </source>
</reference>
<dbReference type="AlphaFoldDB" id="A0A9Q0AIJ4"/>
<dbReference type="Gene3D" id="1.20.910.10">
    <property type="entry name" value="Heme oxygenase-like"/>
    <property type="match status" value="1"/>
</dbReference>
<accession>A0A9Q0AIJ4</accession>
<organism evidence="1 2">
    <name type="scientific">Neoarthrinium moseri</name>
    <dbReference type="NCBI Taxonomy" id="1658444"/>
    <lineage>
        <taxon>Eukaryota</taxon>
        <taxon>Fungi</taxon>
        <taxon>Dikarya</taxon>
        <taxon>Ascomycota</taxon>
        <taxon>Pezizomycotina</taxon>
        <taxon>Sordariomycetes</taxon>
        <taxon>Xylariomycetidae</taxon>
        <taxon>Amphisphaeriales</taxon>
        <taxon>Apiosporaceae</taxon>
        <taxon>Neoarthrinium</taxon>
    </lineage>
</organism>
<dbReference type="CDD" id="cd19357">
    <property type="entry name" value="TenA_E_At3g16990-like"/>
    <property type="match status" value="1"/>
</dbReference>
<dbReference type="InterPro" id="IPR053261">
    <property type="entry name" value="Polyketide-peptide_reg"/>
</dbReference>